<dbReference type="AlphaFoldDB" id="A0A4D7JJ81"/>
<feature type="transmembrane region" description="Helical" evidence="1">
    <location>
        <begin position="68"/>
        <end position="86"/>
    </location>
</feature>
<keyword evidence="1" id="KW-0812">Transmembrane</keyword>
<evidence type="ECO:0000313" key="2">
    <source>
        <dbReference type="EMBL" id="QCK15651.1"/>
    </source>
</evidence>
<evidence type="ECO:0000313" key="3">
    <source>
        <dbReference type="Proteomes" id="UP000298616"/>
    </source>
</evidence>
<sequence length="180" mass="20432">MFQIDIESNKIEDLKSIATTLSLDKKLLISGDQIVIEEKDLSIPTILLGSVLLFAPWIWLFTSSNPDVLIVLMISLFTILDLWVILNNILSDRRVTIDLNTKNIIIERKNTVGGLIKPKTVISFSEFGTIKKEAKSYEAKRPVFRLYMNTENHNFGLINVPGDNESDKVKSLLKEIIRNS</sequence>
<name>A0A4D7JJ81_9BACT</name>
<keyword evidence="3" id="KW-1185">Reference proteome</keyword>
<keyword evidence="1" id="KW-1133">Transmembrane helix</keyword>
<protein>
    <submittedName>
        <fullName evidence="2">Uncharacterized protein</fullName>
    </submittedName>
</protein>
<reference evidence="2 3" key="1">
    <citation type="submission" date="2018-04" db="EMBL/GenBank/DDBJ databases">
        <title>Complete genome uncultured novel isolate.</title>
        <authorList>
            <person name="Merlino G."/>
        </authorList>
    </citation>
    <scope>NUCLEOTIDE SEQUENCE [LARGE SCALE GENOMIC DNA]</scope>
    <source>
        <strain evidence="3">R1DC9</strain>
    </source>
</reference>
<dbReference type="KEGG" id="fpf:DCC35_13310"/>
<dbReference type="Proteomes" id="UP000298616">
    <property type="component" value="Chromosome"/>
</dbReference>
<feature type="transmembrane region" description="Helical" evidence="1">
    <location>
        <begin position="41"/>
        <end position="62"/>
    </location>
</feature>
<proteinExistence type="predicted"/>
<gene>
    <name evidence="2" type="ORF">DCC35_13310</name>
</gene>
<evidence type="ECO:0000256" key="1">
    <source>
        <dbReference type="SAM" id="Phobius"/>
    </source>
</evidence>
<dbReference type="RefSeq" id="WP_137091248.1">
    <property type="nucleotide sequence ID" value="NZ_CP028923.1"/>
</dbReference>
<accession>A0A4D7JJ81</accession>
<organism evidence="2 3">
    <name type="scientific">Mangrovivirga cuniculi</name>
    <dbReference type="NCBI Taxonomy" id="2715131"/>
    <lineage>
        <taxon>Bacteria</taxon>
        <taxon>Pseudomonadati</taxon>
        <taxon>Bacteroidota</taxon>
        <taxon>Cytophagia</taxon>
        <taxon>Cytophagales</taxon>
        <taxon>Mangrovivirgaceae</taxon>
        <taxon>Mangrovivirga</taxon>
    </lineage>
</organism>
<dbReference type="EMBL" id="CP028923">
    <property type="protein sequence ID" value="QCK15651.1"/>
    <property type="molecule type" value="Genomic_DNA"/>
</dbReference>
<keyword evidence="1" id="KW-0472">Membrane</keyword>